<evidence type="ECO:0000256" key="1">
    <source>
        <dbReference type="SAM" id="MobiDB-lite"/>
    </source>
</evidence>
<feature type="region of interest" description="Disordered" evidence="1">
    <location>
        <begin position="35"/>
        <end position="149"/>
    </location>
</feature>
<evidence type="ECO:0000313" key="3">
    <source>
        <dbReference type="Proteomes" id="UP000596742"/>
    </source>
</evidence>
<accession>A0A8B6FKR1</accession>
<protein>
    <submittedName>
        <fullName evidence="2">Uncharacterized protein</fullName>
    </submittedName>
</protein>
<sequence length="149" mass="16586">MSKSKGGSESTDTLLSEISGKINIGTYKVRYAYGSMNGNGKFTEDSRKQNVKKRNPSSSKSTLKKIDNTALRNKSSKRPNTQSRSPSPEHLQQNNDEWKVVNNRCIGRGGKRRRGREREDNSDRGSRSGGITKHGGNSRCRGRGARQPF</sequence>
<dbReference type="Proteomes" id="UP000596742">
    <property type="component" value="Unassembled WGS sequence"/>
</dbReference>
<dbReference type="AlphaFoldDB" id="A0A8B6FKR1"/>
<proteinExistence type="predicted"/>
<name>A0A8B6FKR1_MYTGA</name>
<feature type="compositionally biased region" description="Polar residues" evidence="1">
    <location>
        <begin position="70"/>
        <end position="95"/>
    </location>
</feature>
<reference evidence="2" key="1">
    <citation type="submission" date="2018-11" db="EMBL/GenBank/DDBJ databases">
        <authorList>
            <person name="Alioto T."/>
            <person name="Alioto T."/>
        </authorList>
    </citation>
    <scope>NUCLEOTIDE SEQUENCE</scope>
</reference>
<dbReference type="EMBL" id="UYJE01006934">
    <property type="protein sequence ID" value="VDI50322.1"/>
    <property type="molecule type" value="Genomic_DNA"/>
</dbReference>
<evidence type="ECO:0000313" key="2">
    <source>
        <dbReference type="EMBL" id="VDI50322.1"/>
    </source>
</evidence>
<keyword evidence="3" id="KW-1185">Reference proteome</keyword>
<dbReference type="OrthoDB" id="10067251at2759"/>
<feature type="compositionally biased region" description="Basic and acidic residues" evidence="1">
    <location>
        <begin position="116"/>
        <end position="126"/>
    </location>
</feature>
<gene>
    <name evidence="2" type="ORF">MGAL_10B065421</name>
</gene>
<feature type="compositionally biased region" description="Basic residues" evidence="1">
    <location>
        <begin position="140"/>
        <end position="149"/>
    </location>
</feature>
<comment type="caution">
    <text evidence="2">The sequence shown here is derived from an EMBL/GenBank/DDBJ whole genome shotgun (WGS) entry which is preliminary data.</text>
</comment>
<organism evidence="2 3">
    <name type="scientific">Mytilus galloprovincialis</name>
    <name type="common">Mediterranean mussel</name>
    <dbReference type="NCBI Taxonomy" id="29158"/>
    <lineage>
        <taxon>Eukaryota</taxon>
        <taxon>Metazoa</taxon>
        <taxon>Spiralia</taxon>
        <taxon>Lophotrochozoa</taxon>
        <taxon>Mollusca</taxon>
        <taxon>Bivalvia</taxon>
        <taxon>Autobranchia</taxon>
        <taxon>Pteriomorphia</taxon>
        <taxon>Mytilida</taxon>
        <taxon>Mytiloidea</taxon>
        <taxon>Mytilidae</taxon>
        <taxon>Mytilinae</taxon>
        <taxon>Mytilus</taxon>
    </lineage>
</organism>